<dbReference type="OrthoDB" id="6431331at2759"/>
<name>A0A9P4M4R4_9PEZI</name>
<dbReference type="PANTHER" id="PTHR37471:SF1">
    <property type="entry name" value="AB HYDROLASE-1 DOMAIN-CONTAINING PROTEIN"/>
    <property type="match status" value="1"/>
</dbReference>
<accession>A0A9P4M4R4</accession>
<evidence type="ECO:0000256" key="1">
    <source>
        <dbReference type="SAM" id="Phobius"/>
    </source>
</evidence>
<feature type="transmembrane region" description="Helical" evidence="1">
    <location>
        <begin position="12"/>
        <end position="38"/>
    </location>
</feature>
<gene>
    <name evidence="3" type="ORF">NA57DRAFT_46698</name>
</gene>
<organism evidence="3 4">
    <name type="scientific">Rhizodiscina lignyota</name>
    <dbReference type="NCBI Taxonomy" id="1504668"/>
    <lineage>
        <taxon>Eukaryota</taxon>
        <taxon>Fungi</taxon>
        <taxon>Dikarya</taxon>
        <taxon>Ascomycota</taxon>
        <taxon>Pezizomycotina</taxon>
        <taxon>Dothideomycetes</taxon>
        <taxon>Pleosporomycetidae</taxon>
        <taxon>Aulographales</taxon>
        <taxon>Rhizodiscinaceae</taxon>
        <taxon>Rhizodiscina</taxon>
    </lineage>
</organism>
<dbReference type="Pfam" id="PF00561">
    <property type="entry name" value="Abhydrolase_1"/>
    <property type="match status" value="1"/>
</dbReference>
<feature type="domain" description="AB hydrolase-1" evidence="2">
    <location>
        <begin position="249"/>
        <end position="408"/>
    </location>
</feature>
<dbReference type="PANTHER" id="PTHR37471">
    <property type="entry name" value="UNNAMED PRODUCT"/>
    <property type="match status" value="1"/>
</dbReference>
<evidence type="ECO:0000313" key="4">
    <source>
        <dbReference type="Proteomes" id="UP000799772"/>
    </source>
</evidence>
<sequence length="510" mass="59635">MIGTSLLDYLFIRTCIFCLHSITPLSIFYCLVVFVLQISRYRTYWILEYFFVAETVFYLFIYLPRRHYLQAPAIHPPPLAIEQRRQLFQRIHESIPNIERFLSKWFLDAPMSEIKRENVKDLFRWALLNMKDHDATHDQELEQYIAEFEEVSGLSLEPGRGNAECMTLTFRPVNMWHRSLVWYFCVGFVDSLVCVKLLYHSFNLYRASLAQSLLIFPPRPFTLLSRFRSPVKNISYWHRPHRSKTRLPVLFIHGIGIGLYPYIDFLLQLNEENDEDEEHGQIGIIAVEIMPVSFRITHAAMERQDICEEIRQILAAHNWDQFVMVSHSYGTAITAQLLSDRQIAKQMKALVLIDPITFLLHLPDVAYNFVSRKAMRANEHQLQYFASTDMGVAHTLSRRFFWSEVIMWKQDIEGRQVTVSLAGKDLIVDTDAVRNYLTGDSDCQTAERHDTNNGPERDQTKWKGTGLDVLWYANLDHAQVFDKRSTRSVLVQAVRAYCSQDRISFKSKSV</sequence>
<dbReference type="EMBL" id="ML978134">
    <property type="protein sequence ID" value="KAF2094527.1"/>
    <property type="molecule type" value="Genomic_DNA"/>
</dbReference>
<feature type="transmembrane region" description="Helical" evidence="1">
    <location>
        <begin position="44"/>
        <end position="63"/>
    </location>
</feature>
<dbReference type="InterPro" id="IPR029058">
    <property type="entry name" value="AB_hydrolase_fold"/>
</dbReference>
<keyword evidence="1" id="KW-0812">Transmembrane</keyword>
<dbReference type="Gene3D" id="3.40.50.1820">
    <property type="entry name" value="alpha/beta hydrolase"/>
    <property type="match status" value="1"/>
</dbReference>
<comment type="caution">
    <text evidence="3">The sequence shown here is derived from an EMBL/GenBank/DDBJ whole genome shotgun (WGS) entry which is preliminary data.</text>
</comment>
<dbReference type="InterPro" id="IPR000073">
    <property type="entry name" value="AB_hydrolase_1"/>
</dbReference>
<dbReference type="SUPFAM" id="SSF53474">
    <property type="entry name" value="alpha/beta-Hydrolases"/>
    <property type="match status" value="1"/>
</dbReference>
<dbReference type="Proteomes" id="UP000799772">
    <property type="component" value="Unassembled WGS sequence"/>
</dbReference>
<dbReference type="AlphaFoldDB" id="A0A9P4M4R4"/>
<proteinExistence type="predicted"/>
<keyword evidence="1" id="KW-1133">Transmembrane helix</keyword>
<evidence type="ECO:0000259" key="2">
    <source>
        <dbReference type="Pfam" id="PF00561"/>
    </source>
</evidence>
<keyword evidence="4" id="KW-1185">Reference proteome</keyword>
<reference evidence="3" key="1">
    <citation type="journal article" date="2020" name="Stud. Mycol.">
        <title>101 Dothideomycetes genomes: a test case for predicting lifestyles and emergence of pathogens.</title>
        <authorList>
            <person name="Haridas S."/>
            <person name="Albert R."/>
            <person name="Binder M."/>
            <person name="Bloem J."/>
            <person name="Labutti K."/>
            <person name="Salamov A."/>
            <person name="Andreopoulos B."/>
            <person name="Baker S."/>
            <person name="Barry K."/>
            <person name="Bills G."/>
            <person name="Bluhm B."/>
            <person name="Cannon C."/>
            <person name="Castanera R."/>
            <person name="Culley D."/>
            <person name="Daum C."/>
            <person name="Ezra D."/>
            <person name="Gonzalez J."/>
            <person name="Henrissat B."/>
            <person name="Kuo A."/>
            <person name="Liang C."/>
            <person name="Lipzen A."/>
            <person name="Lutzoni F."/>
            <person name="Magnuson J."/>
            <person name="Mondo S."/>
            <person name="Nolan M."/>
            <person name="Ohm R."/>
            <person name="Pangilinan J."/>
            <person name="Park H.-J."/>
            <person name="Ramirez L."/>
            <person name="Alfaro M."/>
            <person name="Sun H."/>
            <person name="Tritt A."/>
            <person name="Yoshinaga Y."/>
            <person name="Zwiers L.-H."/>
            <person name="Turgeon B."/>
            <person name="Goodwin S."/>
            <person name="Spatafora J."/>
            <person name="Crous P."/>
            <person name="Grigoriev I."/>
        </authorList>
    </citation>
    <scope>NUCLEOTIDE SEQUENCE</scope>
    <source>
        <strain evidence="3">CBS 133067</strain>
    </source>
</reference>
<keyword evidence="1" id="KW-0472">Membrane</keyword>
<protein>
    <recommendedName>
        <fullName evidence="2">AB hydrolase-1 domain-containing protein</fullName>
    </recommendedName>
</protein>
<evidence type="ECO:0000313" key="3">
    <source>
        <dbReference type="EMBL" id="KAF2094527.1"/>
    </source>
</evidence>